<gene>
    <name evidence="3" type="ORF">FSB_LOCUS11667</name>
</gene>
<reference evidence="3" key="1">
    <citation type="submission" date="2018-02" db="EMBL/GenBank/DDBJ databases">
        <authorList>
            <person name="Cohen D.B."/>
            <person name="Kent A.D."/>
        </authorList>
    </citation>
    <scope>NUCLEOTIDE SEQUENCE</scope>
</reference>
<dbReference type="SUPFAM" id="SSF53098">
    <property type="entry name" value="Ribonuclease H-like"/>
    <property type="match status" value="1"/>
</dbReference>
<dbReference type="GO" id="GO:0003676">
    <property type="term" value="F:nucleic acid binding"/>
    <property type="evidence" value="ECO:0007669"/>
    <property type="project" value="InterPro"/>
</dbReference>
<dbReference type="AlphaFoldDB" id="A0A2N9F9K6"/>
<dbReference type="Gene3D" id="3.30.70.270">
    <property type="match status" value="1"/>
</dbReference>
<keyword evidence="1" id="KW-0175">Coiled coil</keyword>
<proteinExistence type="predicted"/>
<sequence length="603" mass="68868">MLVKTKDEANHLDDLEETFKTLCQYRMKLNPSKCVFGISSGKFLGFMVSQRGIEDNPDKIKAILEMAPPKTCQKSLEELKTYLTSPPLLSPSRQGETLSLYLAVSLTTVSSALIREEDGIQLPVIELSEFDIEYRPKQAIKAQALVDFITEFTVVEEEPSQEKSEGKWEVKIDKSSVKGVGGVGIVFKTPEGYLLKHAMRLQYPTTNNEAEYEALLTGLRIAKVLGATTLRVQSESQLIVGQVNGEYKVKEDRMAKYLSLIKNIMRWFDEVILVQVPREQNTEVDTLAKLASSEETINQQIEVQYLPSHTEEEVNPINVNDSWMTPITKYLEEGTLLTDLIEARKPKVRSARFVLIQGILYKRGFSLPYLRYLDKPEAEYVMRKVHEGICGHSGACSLVHKLVQAGYYWPTMQKNAISYTRACDKCQRPLPVGRKQLKFLVVGIDYFTKWVEAEPLATITEKNANGQLEVTNRSLLKMIKTRLEGAKGLWPEELPNILWAYRMIVRTPTGETPFRLTFGTEAVILVEIGLTSWRTKHHDESSNNSQLHMNLDLLDKTRDQAEAKTRAYQQRMARYHDRRVKHREFKVEDLMLRKVTLATKDPT</sequence>
<dbReference type="EMBL" id="OIVN01000668">
    <property type="protein sequence ID" value="SPC83785.1"/>
    <property type="molecule type" value="Genomic_DNA"/>
</dbReference>
<organism evidence="3">
    <name type="scientific">Fagus sylvatica</name>
    <name type="common">Beechnut</name>
    <dbReference type="NCBI Taxonomy" id="28930"/>
    <lineage>
        <taxon>Eukaryota</taxon>
        <taxon>Viridiplantae</taxon>
        <taxon>Streptophyta</taxon>
        <taxon>Embryophyta</taxon>
        <taxon>Tracheophyta</taxon>
        <taxon>Spermatophyta</taxon>
        <taxon>Magnoliopsida</taxon>
        <taxon>eudicotyledons</taxon>
        <taxon>Gunneridae</taxon>
        <taxon>Pentapetalae</taxon>
        <taxon>rosids</taxon>
        <taxon>fabids</taxon>
        <taxon>Fagales</taxon>
        <taxon>Fagaceae</taxon>
        <taxon>Fagus</taxon>
    </lineage>
</organism>
<dbReference type="InterPro" id="IPR002156">
    <property type="entry name" value="RNaseH_domain"/>
</dbReference>
<dbReference type="Pfam" id="PF13456">
    <property type="entry name" value="RVT_3"/>
    <property type="match status" value="1"/>
</dbReference>
<feature type="coiled-coil region" evidence="1">
    <location>
        <begin position="551"/>
        <end position="578"/>
    </location>
</feature>
<dbReference type="InterPro" id="IPR012337">
    <property type="entry name" value="RNaseH-like_sf"/>
</dbReference>
<protein>
    <recommendedName>
        <fullName evidence="2">RNase H type-1 domain-containing protein</fullName>
    </recommendedName>
</protein>
<accession>A0A2N9F9K6</accession>
<dbReference type="Gene3D" id="1.10.340.70">
    <property type="match status" value="1"/>
</dbReference>
<dbReference type="InterPro" id="IPR036397">
    <property type="entry name" value="RNaseH_sf"/>
</dbReference>
<dbReference type="Gene3D" id="3.30.420.10">
    <property type="entry name" value="Ribonuclease H-like superfamily/Ribonuclease H"/>
    <property type="match status" value="2"/>
</dbReference>
<dbReference type="InterPro" id="IPR041588">
    <property type="entry name" value="Integrase_H2C2"/>
</dbReference>
<name>A0A2N9F9K6_FAGSY</name>
<evidence type="ECO:0000259" key="2">
    <source>
        <dbReference type="PROSITE" id="PS50879"/>
    </source>
</evidence>
<dbReference type="Pfam" id="PF17921">
    <property type="entry name" value="Integrase_H2C2"/>
    <property type="match status" value="1"/>
</dbReference>
<dbReference type="InterPro" id="IPR043128">
    <property type="entry name" value="Rev_trsase/Diguanyl_cyclase"/>
</dbReference>
<dbReference type="PANTHER" id="PTHR48475">
    <property type="entry name" value="RIBONUCLEASE H"/>
    <property type="match status" value="1"/>
</dbReference>
<dbReference type="CDD" id="cd09279">
    <property type="entry name" value="RNase_HI_like"/>
    <property type="match status" value="1"/>
</dbReference>
<evidence type="ECO:0000256" key="1">
    <source>
        <dbReference type="SAM" id="Coils"/>
    </source>
</evidence>
<dbReference type="InterPro" id="IPR043502">
    <property type="entry name" value="DNA/RNA_pol_sf"/>
</dbReference>
<feature type="domain" description="RNase H type-1" evidence="2">
    <location>
        <begin position="164"/>
        <end position="293"/>
    </location>
</feature>
<dbReference type="PANTHER" id="PTHR48475:SF2">
    <property type="entry name" value="RIBONUCLEASE H"/>
    <property type="match status" value="1"/>
</dbReference>
<dbReference type="SUPFAM" id="SSF56672">
    <property type="entry name" value="DNA/RNA polymerases"/>
    <property type="match status" value="1"/>
</dbReference>
<evidence type="ECO:0000313" key="3">
    <source>
        <dbReference type="EMBL" id="SPC83785.1"/>
    </source>
</evidence>
<dbReference type="GO" id="GO:0004523">
    <property type="term" value="F:RNA-DNA hybrid ribonuclease activity"/>
    <property type="evidence" value="ECO:0007669"/>
    <property type="project" value="InterPro"/>
</dbReference>
<dbReference type="PROSITE" id="PS50879">
    <property type="entry name" value="RNASE_H_1"/>
    <property type="match status" value="1"/>
</dbReference>